<keyword evidence="2" id="KW-1185">Reference proteome</keyword>
<dbReference type="EMBL" id="VICG01000001">
    <property type="protein sequence ID" value="KAA8576689.1"/>
    <property type="molecule type" value="Genomic_DNA"/>
</dbReference>
<evidence type="ECO:0000313" key="1">
    <source>
        <dbReference type="EMBL" id="KAA8576689.1"/>
    </source>
</evidence>
<comment type="caution">
    <text evidence="1">The sequence shown here is derived from an EMBL/GenBank/DDBJ whole genome shotgun (WGS) entry which is preliminary data.</text>
</comment>
<dbReference type="AlphaFoldDB" id="A0A5M9K878"/>
<proteinExistence type="predicted"/>
<protein>
    <submittedName>
        <fullName evidence="1">Uncharacterized protein</fullName>
    </submittedName>
</protein>
<name>A0A5M9K878_MONFR</name>
<dbReference type="Proteomes" id="UP000322873">
    <property type="component" value="Unassembled WGS sequence"/>
</dbReference>
<organism evidence="1 2">
    <name type="scientific">Monilinia fructicola</name>
    <name type="common">Brown rot fungus</name>
    <name type="synonym">Ciboria fructicola</name>
    <dbReference type="NCBI Taxonomy" id="38448"/>
    <lineage>
        <taxon>Eukaryota</taxon>
        <taxon>Fungi</taxon>
        <taxon>Dikarya</taxon>
        <taxon>Ascomycota</taxon>
        <taxon>Pezizomycotina</taxon>
        <taxon>Leotiomycetes</taxon>
        <taxon>Helotiales</taxon>
        <taxon>Sclerotiniaceae</taxon>
        <taxon>Monilinia</taxon>
    </lineage>
</organism>
<evidence type="ECO:0000313" key="2">
    <source>
        <dbReference type="Proteomes" id="UP000322873"/>
    </source>
</evidence>
<sequence length="70" mass="8255">MTKKSISLEINSIAFSNSSPYRIVKDRKMKYLRLSREFDFSWNNLLGLLNNLLKQSPQSQWPVLHHHLPS</sequence>
<reference evidence="1 2" key="1">
    <citation type="submission" date="2019-06" db="EMBL/GenBank/DDBJ databases">
        <title>Genome Sequence of the Brown Rot Fungal Pathogen Monilinia fructicola.</title>
        <authorList>
            <person name="De Miccolis Angelini R.M."/>
            <person name="Landi L."/>
            <person name="Abate D."/>
            <person name="Pollastro S."/>
            <person name="Romanazzi G."/>
            <person name="Faretra F."/>
        </authorList>
    </citation>
    <scope>NUCLEOTIDE SEQUENCE [LARGE SCALE GENOMIC DNA]</scope>
    <source>
        <strain evidence="1 2">Mfrc123</strain>
    </source>
</reference>
<accession>A0A5M9K878</accession>
<gene>
    <name evidence="1" type="ORF">EYC84_006766</name>
</gene>